<reference evidence="1" key="1">
    <citation type="journal article" date="2015" name="Nature">
        <title>Complex archaea that bridge the gap between prokaryotes and eukaryotes.</title>
        <authorList>
            <person name="Spang A."/>
            <person name="Saw J.H."/>
            <person name="Jorgensen S.L."/>
            <person name="Zaremba-Niedzwiedzka K."/>
            <person name="Martijn J."/>
            <person name="Lind A.E."/>
            <person name="van Eijk R."/>
            <person name="Schleper C."/>
            <person name="Guy L."/>
            <person name="Ettema T.J."/>
        </authorList>
    </citation>
    <scope>NUCLEOTIDE SEQUENCE</scope>
</reference>
<proteinExistence type="predicted"/>
<dbReference type="AlphaFoldDB" id="A0A0F9AUT3"/>
<sequence>SFPREVQAIWGQLEWDVQAAPAKGSGPARSVWEELNLIRTVRRLPGRTDLPLVTVTGRGMTRPTRDFFVAMLETGQPVMCRFGVYGGGLLLPVTRTGTWSRMIRQDIRRDQLTPAFWGPDAKSLWDKPREPSGNLVVSDGIDWWWGVIGSGYRWRTDDIVDTPVRLEITLLWAGSSRTKAPRTTVRLRRVQNFRVRPDYAYTYEVRSATKEVIAQGKVTPGRQRRFVFRDVPILREGSRLIVKP</sequence>
<name>A0A0F9AUT3_9ZZZZ</name>
<feature type="non-terminal residue" evidence="1">
    <location>
        <position position="1"/>
    </location>
</feature>
<accession>A0A0F9AUT3</accession>
<evidence type="ECO:0000313" key="1">
    <source>
        <dbReference type="EMBL" id="KKK82229.1"/>
    </source>
</evidence>
<gene>
    <name evidence="1" type="ORF">LCGC14_2805490</name>
</gene>
<protein>
    <submittedName>
        <fullName evidence="1">Uncharacterized protein</fullName>
    </submittedName>
</protein>
<comment type="caution">
    <text evidence="1">The sequence shown here is derived from an EMBL/GenBank/DDBJ whole genome shotgun (WGS) entry which is preliminary data.</text>
</comment>
<organism evidence="1">
    <name type="scientific">marine sediment metagenome</name>
    <dbReference type="NCBI Taxonomy" id="412755"/>
    <lineage>
        <taxon>unclassified sequences</taxon>
        <taxon>metagenomes</taxon>
        <taxon>ecological metagenomes</taxon>
    </lineage>
</organism>
<dbReference type="EMBL" id="LAZR01052768">
    <property type="protein sequence ID" value="KKK82229.1"/>
    <property type="molecule type" value="Genomic_DNA"/>
</dbReference>